<accession>F0QYF4</accession>
<dbReference type="Pfam" id="PF06195">
    <property type="entry name" value="DUF996"/>
    <property type="match status" value="1"/>
</dbReference>
<protein>
    <recommendedName>
        <fullName evidence="4">DUF996 domain-containing protein</fullName>
    </recommendedName>
</protein>
<reference evidence="2 3" key="1">
    <citation type="journal article" date="2011" name="J. Bacteriol.">
        <title>Complete genome sequence of 'Vulcanisaeta moutnovskia' strain 768-28, a novel member of the hyperthermophilic crenarchaeal genus vulcanisaeta.</title>
        <authorList>
            <person name="Gumerov V.M."/>
            <person name="Mardanov A.V."/>
            <person name="Beletsky A.V."/>
            <person name="Prokofeva M.I."/>
            <person name="Bonch-Osmolovskaya E.A."/>
            <person name="Ravin N.V."/>
            <person name="Skryabin K.G."/>
        </authorList>
    </citation>
    <scope>NUCLEOTIDE SEQUENCE [LARGE SCALE GENOMIC DNA]</scope>
    <source>
        <strain evidence="2 3">768-28</strain>
    </source>
</reference>
<evidence type="ECO:0008006" key="4">
    <source>
        <dbReference type="Google" id="ProtNLM"/>
    </source>
</evidence>
<dbReference type="GeneID" id="10288834"/>
<keyword evidence="1" id="KW-0812">Transmembrane</keyword>
<keyword evidence="1" id="KW-0472">Membrane</keyword>
<dbReference type="eggNOG" id="arCOG01644">
    <property type="taxonomic scope" value="Archaea"/>
</dbReference>
<dbReference type="InterPro" id="IPR010397">
    <property type="entry name" value="DUF996"/>
</dbReference>
<feature type="transmembrane region" description="Helical" evidence="1">
    <location>
        <begin position="55"/>
        <end position="88"/>
    </location>
</feature>
<sequence>MDFDTAKTLAGIGAILASFGMFTHGILTIVGIVLFLIGMINLAEYLNDNELKSNIIHWFIFALIAAIVIAIGAFIFVLNAGLLLSHLLTPAPPNIPYPQSTQSLLPTLLPIITTAAIIIALAGAFYVISAIYLRKAMNNMYTHTGENLLTTGGLLYLIGAILTFIVVGLVIILVAWIIIGIAILTAKPIGKTQNI</sequence>
<evidence type="ECO:0000313" key="2">
    <source>
        <dbReference type="EMBL" id="ADY01387.1"/>
    </source>
</evidence>
<proteinExistence type="predicted"/>
<organism evidence="2 3">
    <name type="scientific">Vulcanisaeta moutnovskia (strain 768-28)</name>
    <dbReference type="NCBI Taxonomy" id="985053"/>
    <lineage>
        <taxon>Archaea</taxon>
        <taxon>Thermoproteota</taxon>
        <taxon>Thermoprotei</taxon>
        <taxon>Thermoproteales</taxon>
        <taxon>Thermoproteaceae</taxon>
        <taxon>Vulcanisaeta</taxon>
    </lineage>
</organism>
<feature type="transmembrane region" description="Helical" evidence="1">
    <location>
        <begin position="108"/>
        <end position="133"/>
    </location>
</feature>
<evidence type="ECO:0000313" key="3">
    <source>
        <dbReference type="Proteomes" id="UP000007485"/>
    </source>
</evidence>
<keyword evidence="1" id="KW-1133">Transmembrane helix</keyword>
<dbReference type="HOGENOM" id="CLU_105758_2_0_2"/>
<dbReference type="AlphaFoldDB" id="F0QYF4"/>
<evidence type="ECO:0000256" key="1">
    <source>
        <dbReference type="SAM" id="Phobius"/>
    </source>
</evidence>
<dbReference type="RefSeq" id="WP_013604549.1">
    <property type="nucleotide sequence ID" value="NC_015151.1"/>
</dbReference>
<dbReference type="Proteomes" id="UP000007485">
    <property type="component" value="Chromosome"/>
</dbReference>
<dbReference type="STRING" id="985053.VMUT_1182"/>
<feature type="transmembrane region" description="Helical" evidence="1">
    <location>
        <begin position="154"/>
        <end position="184"/>
    </location>
</feature>
<gene>
    <name evidence="2" type="ordered locus">VMUT_1182</name>
</gene>
<feature type="transmembrane region" description="Helical" evidence="1">
    <location>
        <begin position="12"/>
        <end position="43"/>
    </location>
</feature>
<name>F0QYF4_VULM7</name>
<keyword evidence="3" id="KW-1185">Reference proteome</keyword>
<dbReference type="EMBL" id="CP002529">
    <property type="protein sequence ID" value="ADY01387.1"/>
    <property type="molecule type" value="Genomic_DNA"/>
</dbReference>
<dbReference type="KEGG" id="vmo:VMUT_1182"/>